<evidence type="ECO:0000313" key="11">
    <source>
        <dbReference type="Proteomes" id="UP000694523"/>
    </source>
</evidence>
<dbReference type="PANTHER" id="PTHR11515">
    <property type="entry name" value="GLYCOPROTEIN HORMONE BETA CHAIN"/>
    <property type="match status" value="1"/>
</dbReference>
<dbReference type="GO" id="GO:0005737">
    <property type="term" value="C:cytoplasm"/>
    <property type="evidence" value="ECO:0007669"/>
    <property type="project" value="TreeGrafter"/>
</dbReference>
<comment type="function">
    <text evidence="1">Involved in gametogenesis and steroidogenesis.</text>
</comment>
<evidence type="ECO:0000256" key="8">
    <source>
        <dbReference type="SAM" id="SignalP"/>
    </source>
</evidence>
<reference evidence="10" key="2">
    <citation type="submission" date="2025-09" db="UniProtKB">
        <authorList>
            <consortium name="Ensembl"/>
        </authorList>
    </citation>
    <scope>IDENTIFICATION</scope>
</reference>
<evidence type="ECO:0000256" key="2">
    <source>
        <dbReference type="ARBA" id="ARBA00004613"/>
    </source>
</evidence>
<dbReference type="PANTHER" id="PTHR11515:SF11">
    <property type="entry name" value="LUTROPIN SUBUNIT BETA"/>
    <property type="match status" value="1"/>
</dbReference>
<feature type="domain" description="Glycoprotein hormone subunit beta" evidence="9">
    <location>
        <begin position="27"/>
        <end position="122"/>
    </location>
</feature>
<dbReference type="SMART" id="SM00068">
    <property type="entry name" value="GHB"/>
    <property type="match status" value="1"/>
</dbReference>
<dbReference type="AlphaFoldDB" id="A0A8C6T657"/>
<dbReference type="Ensembl" id="ENSNMLT00000017839.1">
    <property type="protein sequence ID" value="ENSNMLP00000015877.1"/>
    <property type="gene ID" value="ENSNMLG00000010493.1"/>
</dbReference>
<evidence type="ECO:0000259" key="9">
    <source>
        <dbReference type="Pfam" id="PF00007"/>
    </source>
</evidence>
<keyword evidence="6" id="KW-0372">Hormone</keyword>
<evidence type="ECO:0000256" key="6">
    <source>
        <dbReference type="ARBA" id="ARBA00022702"/>
    </source>
</evidence>
<feature type="chain" id="PRO_5034876284" description="Glycoprotein hormone subunit beta domain-containing protein" evidence="8">
    <location>
        <begin position="20"/>
        <end position="128"/>
    </location>
</feature>
<dbReference type="InterPro" id="IPR029034">
    <property type="entry name" value="Cystine-knot_cytokine"/>
</dbReference>
<proteinExistence type="inferred from homology"/>
<comment type="subunit">
    <text evidence="4">Heterodimer of an alpha and a beta chain.</text>
</comment>
<dbReference type="CDD" id="cd00069">
    <property type="entry name" value="GHB_like"/>
    <property type="match status" value="1"/>
</dbReference>
<name>A0A8C6T657_9GOBI</name>
<accession>A0A8C6T657</accession>
<dbReference type="Gene3D" id="2.10.90.10">
    <property type="entry name" value="Cystine-knot cytokines"/>
    <property type="match status" value="1"/>
</dbReference>
<evidence type="ECO:0000256" key="7">
    <source>
        <dbReference type="ARBA" id="ARBA00023157"/>
    </source>
</evidence>
<keyword evidence="11" id="KW-1185">Reference proteome</keyword>
<feature type="signal peptide" evidence="8">
    <location>
        <begin position="1"/>
        <end position="19"/>
    </location>
</feature>
<dbReference type="Pfam" id="PF00007">
    <property type="entry name" value="Cys_knot"/>
    <property type="match status" value="1"/>
</dbReference>
<evidence type="ECO:0000313" key="10">
    <source>
        <dbReference type="Ensembl" id="ENSNMLP00000015877.1"/>
    </source>
</evidence>
<evidence type="ECO:0000256" key="3">
    <source>
        <dbReference type="ARBA" id="ARBA00006552"/>
    </source>
</evidence>
<sequence length="128" mass="14204">MPTVIPLVVMAAMWVLVGAEHECGLTQCRLMTSNLEVESCGLREQVVTTVCAGYCYHQDPVYMSALYSPEQGVCTGEWHYEERLIQDCPVPARIPVAHSCTCGPCLTGHSDCERFSQDLPSCRFSRSE</sequence>
<keyword evidence="5" id="KW-0964">Secreted</keyword>
<evidence type="ECO:0000256" key="1">
    <source>
        <dbReference type="ARBA" id="ARBA00003920"/>
    </source>
</evidence>
<evidence type="ECO:0000256" key="5">
    <source>
        <dbReference type="ARBA" id="ARBA00022525"/>
    </source>
</evidence>
<dbReference type="GO" id="GO:0007186">
    <property type="term" value="P:G protein-coupled receptor signaling pathway"/>
    <property type="evidence" value="ECO:0007669"/>
    <property type="project" value="TreeGrafter"/>
</dbReference>
<dbReference type="Proteomes" id="UP000694523">
    <property type="component" value="Unplaced"/>
</dbReference>
<keyword evidence="7" id="KW-1015">Disulfide bond</keyword>
<reference evidence="10" key="1">
    <citation type="submission" date="2025-08" db="UniProtKB">
        <authorList>
            <consortium name="Ensembl"/>
        </authorList>
    </citation>
    <scope>IDENTIFICATION</scope>
</reference>
<dbReference type="SUPFAM" id="SSF57501">
    <property type="entry name" value="Cystine-knot cytokines"/>
    <property type="match status" value="1"/>
</dbReference>
<organism evidence="10 11">
    <name type="scientific">Neogobius melanostomus</name>
    <name type="common">round goby</name>
    <dbReference type="NCBI Taxonomy" id="47308"/>
    <lineage>
        <taxon>Eukaryota</taxon>
        <taxon>Metazoa</taxon>
        <taxon>Chordata</taxon>
        <taxon>Craniata</taxon>
        <taxon>Vertebrata</taxon>
        <taxon>Euteleostomi</taxon>
        <taxon>Actinopterygii</taxon>
        <taxon>Neopterygii</taxon>
        <taxon>Teleostei</taxon>
        <taxon>Neoteleostei</taxon>
        <taxon>Acanthomorphata</taxon>
        <taxon>Gobiaria</taxon>
        <taxon>Gobiiformes</taxon>
        <taxon>Gobioidei</taxon>
        <taxon>Gobiidae</taxon>
        <taxon>Benthophilinae</taxon>
        <taxon>Neogobiini</taxon>
        <taxon>Neogobius</taxon>
    </lineage>
</organism>
<evidence type="ECO:0000256" key="4">
    <source>
        <dbReference type="ARBA" id="ARBA00011870"/>
    </source>
</evidence>
<protein>
    <recommendedName>
        <fullName evidence="9">Glycoprotein hormone subunit beta domain-containing protein</fullName>
    </recommendedName>
</protein>
<dbReference type="GO" id="GO:0005179">
    <property type="term" value="F:hormone activity"/>
    <property type="evidence" value="ECO:0007669"/>
    <property type="project" value="UniProtKB-KW"/>
</dbReference>
<comment type="similarity">
    <text evidence="3">Belongs to the glycoprotein hormones subunit beta family.</text>
</comment>
<dbReference type="GO" id="GO:0005615">
    <property type="term" value="C:extracellular space"/>
    <property type="evidence" value="ECO:0007669"/>
    <property type="project" value="TreeGrafter"/>
</dbReference>
<dbReference type="InterPro" id="IPR001545">
    <property type="entry name" value="Gonadotropin_bsu"/>
</dbReference>
<comment type="subcellular location">
    <subcellularLocation>
        <location evidence="2">Secreted</location>
    </subcellularLocation>
</comment>
<dbReference type="InterPro" id="IPR006208">
    <property type="entry name" value="Glyco_hormone_CN"/>
</dbReference>
<keyword evidence="8" id="KW-0732">Signal</keyword>